<evidence type="ECO:0000256" key="2">
    <source>
        <dbReference type="ARBA" id="ARBA00022737"/>
    </source>
</evidence>
<protein>
    <submittedName>
        <fullName evidence="4">Uncharacterized protein</fullName>
    </submittedName>
</protein>
<reference evidence="4 5" key="1">
    <citation type="submission" date="2020-04" db="EMBL/GenBank/DDBJ databases">
        <title>Perkinsus olseni comparative genomics.</title>
        <authorList>
            <person name="Bogema D.R."/>
        </authorList>
    </citation>
    <scope>NUCLEOTIDE SEQUENCE [LARGE SCALE GENOMIC DNA]</scope>
    <source>
        <strain evidence="4">ATCC PRA-205</strain>
    </source>
</reference>
<dbReference type="Proteomes" id="UP000574390">
    <property type="component" value="Unassembled WGS sequence"/>
</dbReference>
<accession>A0A7J6NLN6</accession>
<dbReference type="Pfam" id="PF24681">
    <property type="entry name" value="Kelch_KLHDC2_KLHL20_DRC7"/>
    <property type="match status" value="1"/>
</dbReference>
<organism evidence="4 5">
    <name type="scientific">Perkinsus olseni</name>
    <name type="common">Perkinsus atlanticus</name>
    <dbReference type="NCBI Taxonomy" id="32597"/>
    <lineage>
        <taxon>Eukaryota</taxon>
        <taxon>Sar</taxon>
        <taxon>Alveolata</taxon>
        <taxon>Perkinsozoa</taxon>
        <taxon>Perkinsea</taxon>
        <taxon>Perkinsida</taxon>
        <taxon>Perkinsidae</taxon>
        <taxon>Perkinsus</taxon>
    </lineage>
</organism>
<dbReference type="PANTHER" id="PTHR46093">
    <property type="entry name" value="ACYL-COA-BINDING DOMAIN-CONTAINING PROTEIN 5"/>
    <property type="match status" value="1"/>
</dbReference>
<dbReference type="PANTHER" id="PTHR46093:SF3">
    <property type="entry name" value="ACYL-COA-BINDING DOMAIN-CONTAINING PROTEIN 4"/>
    <property type="match status" value="1"/>
</dbReference>
<dbReference type="InterPro" id="IPR015915">
    <property type="entry name" value="Kelch-typ_b-propeller"/>
</dbReference>
<dbReference type="EMBL" id="JABANM010037166">
    <property type="protein sequence ID" value="KAF4684586.1"/>
    <property type="molecule type" value="Genomic_DNA"/>
</dbReference>
<evidence type="ECO:0000256" key="3">
    <source>
        <dbReference type="SAM" id="MobiDB-lite"/>
    </source>
</evidence>
<dbReference type="Gene3D" id="2.120.10.80">
    <property type="entry name" value="Kelch-type beta propeller"/>
    <property type="match status" value="1"/>
</dbReference>
<gene>
    <name evidence="4" type="ORF">FOZ62_020173</name>
</gene>
<evidence type="ECO:0000256" key="1">
    <source>
        <dbReference type="ARBA" id="ARBA00022441"/>
    </source>
</evidence>
<evidence type="ECO:0000313" key="5">
    <source>
        <dbReference type="Proteomes" id="UP000574390"/>
    </source>
</evidence>
<keyword evidence="2" id="KW-0677">Repeat</keyword>
<sequence>PSIFAGRASKIVGFADLAGTAAKVVAGGNKSIMGGGRRKTWKSILQNKITPKKSIMPSGAQSKKAAGGGQNSSNGVLTDENDAFHEDLVTLVSNIMNQDEESKKQPPNVPAPRANHTATLVENSIVLFGGHGGQGYSRRPFNDVHVLNLDNDRWIELQCQGNPPAPRSGHGAFAKDGNLYIFGGWNNEQ</sequence>
<evidence type="ECO:0000313" key="4">
    <source>
        <dbReference type="EMBL" id="KAF4684586.1"/>
    </source>
</evidence>
<feature type="region of interest" description="Disordered" evidence="3">
    <location>
        <begin position="50"/>
        <end position="78"/>
    </location>
</feature>
<keyword evidence="1" id="KW-0880">Kelch repeat</keyword>
<dbReference type="SUPFAM" id="SSF117281">
    <property type="entry name" value="Kelch motif"/>
    <property type="match status" value="1"/>
</dbReference>
<comment type="caution">
    <text evidence="4">The sequence shown here is derived from an EMBL/GenBank/DDBJ whole genome shotgun (WGS) entry which is preliminary data.</text>
</comment>
<dbReference type="AlphaFoldDB" id="A0A7J6NLN6"/>
<feature type="non-terminal residue" evidence="4">
    <location>
        <position position="189"/>
    </location>
</feature>
<feature type="non-terminal residue" evidence="4">
    <location>
        <position position="1"/>
    </location>
</feature>
<name>A0A7J6NLN6_PEROL</name>
<proteinExistence type="predicted"/>